<organism evidence="1 2">
    <name type="scientific">Wenjunlia vitaminophila</name>
    <name type="common">Streptomyces vitaminophilus</name>
    <dbReference type="NCBI Taxonomy" id="76728"/>
    <lineage>
        <taxon>Bacteria</taxon>
        <taxon>Bacillati</taxon>
        <taxon>Actinomycetota</taxon>
        <taxon>Actinomycetes</taxon>
        <taxon>Kitasatosporales</taxon>
        <taxon>Streptomycetaceae</taxon>
        <taxon>Wenjunlia</taxon>
    </lineage>
</organism>
<evidence type="ECO:0000313" key="2">
    <source>
        <dbReference type="Proteomes" id="UP000050867"/>
    </source>
</evidence>
<proteinExistence type="predicted"/>
<name>A0A0T6LRY9_WENVI</name>
<dbReference type="EMBL" id="LLZU01000018">
    <property type="protein sequence ID" value="KRV48806.1"/>
    <property type="molecule type" value="Genomic_DNA"/>
</dbReference>
<comment type="caution">
    <text evidence="1">The sequence shown here is derived from an EMBL/GenBank/DDBJ whole genome shotgun (WGS) entry which is preliminary data.</text>
</comment>
<accession>A0A0T6LRY9</accession>
<dbReference type="STRING" id="76728.AQ490_23345"/>
<sequence length="137" mass="14657">MAATLPHVAYAEAVHAALTAAGLTRSTLEVRSTYDRELTLACTWPASAPVLNRAQWARGMRLWWSSARGWTVDDPATGDARILLLDALASPDAITEAAILLATQGLDADLPRVGTRWSHAQALDIALSHWEDGAAPC</sequence>
<protein>
    <submittedName>
        <fullName evidence="1">Uncharacterized protein</fullName>
    </submittedName>
</protein>
<dbReference type="Proteomes" id="UP000050867">
    <property type="component" value="Unassembled WGS sequence"/>
</dbReference>
<dbReference type="AlphaFoldDB" id="A0A0T6LRY9"/>
<evidence type="ECO:0000313" key="1">
    <source>
        <dbReference type="EMBL" id="KRV48806.1"/>
    </source>
</evidence>
<dbReference type="RefSeq" id="WP_058032875.1">
    <property type="nucleotide sequence ID" value="NZ_LLZU01000018.1"/>
</dbReference>
<gene>
    <name evidence="1" type="ORF">AQ490_23345</name>
</gene>
<reference evidence="1 2" key="1">
    <citation type="submission" date="2015-10" db="EMBL/GenBank/DDBJ databases">
        <title>Draft genome sequence of pyrrolomycin-producing Streptomyces vitaminophilus.</title>
        <authorList>
            <person name="Graham D.E."/>
            <person name="Mahan K.M."/>
            <person name="Klingeman D.M."/>
            <person name="Hettich R.L."/>
            <person name="Parry R.J."/>
        </authorList>
    </citation>
    <scope>NUCLEOTIDE SEQUENCE [LARGE SCALE GENOMIC DNA]</scope>
    <source>
        <strain evidence="1 2">ATCC 31673</strain>
    </source>
</reference>
<keyword evidence="2" id="KW-1185">Reference proteome</keyword>